<dbReference type="EMBL" id="NPHW01003666">
    <property type="protein sequence ID" value="OXV09188.1"/>
    <property type="molecule type" value="Genomic_DNA"/>
</dbReference>
<evidence type="ECO:0000256" key="1">
    <source>
        <dbReference type="SAM" id="MobiDB-lite"/>
    </source>
</evidence>
<sequence>SVKPSTKLETPHQDRTQFQTRH</sequence>
<evidence type="ECO:0000313" key="2">
    <source>
        <dbReference type="EMBL" id="OXV09188.1"/>
    </source>
</evidence>
<organism evidence="2 3">
    <name type="scientific">Elaphomyces granulatus</name>
    <dbReference type="NCBI Taxonomy" id="519963"/>
    <lineage>
        <taxon>Eukaryota</taxon>
        <taxon>Fungi</taxon>
        <taxon>Dikarya</taxon>
        <taxon>Ascomycota</taxon>
        <taxon>Pezizomycotina</taxon>
        <taxon>Eurotiomycetes</taxon>
        <taxon>Eurotiomycetidae</taxon>
        <taxon>Eurotiales</taxon>
        <taxon>Elaphomycetaceae</taxon>
        <taxon>Elaphomyces</taxon>
    </lineage>
</organism>
<name>A0A232LYS7_9EURO</name>
<protein>
    <submittedName>
        <fullName evidence="2">Uncharacterized protein</fullName>
    </submittedName>
</protein>
<feature type="non-terminal residue" evidence="2">
    <location>
        <position position="1"/>
    </location>
</feature>
<proteinExistence type="predicted"/>
<gene>
    <name evidence="2" type="ORF">Egran_03049</name>
</gene>
<dbReference type="AlphaFoldDB" id="A0A232LYS7"/>
<comment type="caution">
    <text evidence="2">The sequence shown here is derived from an EMBL/GenBank/DDBJ whole genome shotgun (WGS) entry which is preliminary data.</text>
</comment>
<accession>A0A232LYS7</accession>
<feature type="region of interest" description="Disordered" evidence="1">
    <location>
        <begin position="1"/>
        <end position="22"/>
    </location>
</feature>
<keyword evidence="3" id="KW-1185">Reference proteome</keyword>
<reference evidence="2 3" key="1">
    <citation type="journal article" date="2015" name="Environ. Microbiol.">
        <title>Metagenome sequence of Elaphomyces granulatus from sporocarp tissue reveals Ascomycota ectomycorrhizal fingerprints of genome expansion and a Proteobacteria-rich microbiome.</title>
        <authorList>
            <person name="Quandt C.A."/>
            <person name="Kohler A."/>
            <person name="Hesse C.N."/>
            <person name="Sharpton T.J."/>
            <person name="Martin F."/>
            <person name="Spatafora J.W."/>
        </authorList>
    </citation>
    <scope>NUCLEOTIDE SEQUENCE [LARGE SCALE GENOMIC DNA]</scope>
    <source>
        <strain evidence="2 3">OSC145934</strain>
    </source>
</reference>
<dbReference type="Proteomes" id="UP000243515">
    <property type="component" value="Unassembled WGS sequence"/>
</dbReference>
<evidence type="ECO:0000313" key="3">
    <source>
        <dbReference type="Proteomes" id="UP000243515"/>
    </source>
</evidence>